<protein>
    <submittedName>
        <fullName evidence="1">Uncharacterized protein</fullName>
    </submittedName>
</protein>
<gene>
    <name evidence="1" type="ORF">ILYODFUR_023355</name>
</gene>
<feature type="non-terminal residue" evidence="1">
    <location>
        <position position="119"/>
    </location>
</feature>
<comment type="caution">
    <text evidence="1">The sequence shown here is derived from an EMBL/GenBank/DDBJ whole genome shotgun (WGS) entry which is preliminary data.</text>
</comment>
<dbReference type="Proteomes" id="UP001482620">
    <property type="component" value="Unassembled WGS sequence"/>
</dbReference>
<proteinExistence type="predicted"/>
<accession>A0ABV0TL06</accession>
<keyword evidence="2" id="KW-1185">Reference proteome</keyword>
<organism evidence="1 2">
    <name type="scientific">Ilyodon furcidens</name>
    <name type="common">goldbreast splitfin</name>
    <dbReference type="NCBI Taxonomy" id="33524"/>
    <lineage>
        <taxon>Eukaryota</taxon>
        <taxon>Metazoa</taxon>
        <taxon>Chordata</taxon>
        <taxon>Craniata</taxon>
        <taxon>Vertebrata</taxon>
        <taxon>Euteleostomi</taxon>
        <taxon>Actinopterygii</taxon>
        <taxon>Neopterygii</taxon>
        <taxon>Teleostei</taxon>
        <taxon>Neoteleostei</taxon>
        <taxon>Acanthomorphata</taxon>
        <taxon>Ovalentaria</taxon>
        <taxon>Atherinomorphae</taxon>
        <taxon>Cyprinodontiformes</taxon>
        <taxon>Goodeidae</taxon>
        <taxon>Ilyodon</taxon>
    </lineage>
</organism>
<dbReference type="EMBL" id="JAHRIQ010037423">
    <property type="protein sequence ID" value="MEQ2233582.1"/>
    <property type="molecule type" value="Genomic_DNA"/>
</dbReference>
<evidence type="ECO:0000313" key="2">
    <source>
        <dbReference type="Proteomes" id="UP001482620"/>
    </source>
</evidence>
<sequence length="119" mass="13920">MCRLLQVKEEAEQLRAGLNRYSHLWQSDRTAVFQEFLTYGKQLGAEAVDAERKPPTLKDFQREIQVLLTLSSEVSQLDEVILLKGWLQVDMRPFKTCLLSIILDWKHMYTHRLLESATN</sequence>
<reference evidence="1 2" key="1">
    <citation type="submission" date="2021-06" db="EMBL/GenBank/DDBJ databases">
        <authorList>
            <person name="Palmer J.M."/>
        </authorList>
    </citation>
    <scope>NUCLEOTIDE SEQUENCE [LARGE SCALE GENOMIC DNA]</scope>
    <source>
        <strain evidence="2">if_2019</strain>
        <tissue evidence="1">Muscle</tissue>
    </source>
</reference>
<evidence type="ECO:0000313" key="1">
    <source>
        <dbReference type="EMBL" id="MEQ2233582.1"/>
    </source>
</evidence>
<name>A0ABV0TL06_9TELE</name>